<dbReference type="EMBL" id="CP092865">
    <property type="protein sequence ID" value="UYV64992.1"/>
    <property type="molecule type" value="Genomic_DNA"/>
</dbReference>
<accession>A0ABY6K830</accession>
<organism evidence="1 2">
    <name type="scientific">Cordylochernes scorpioides</name>
    <dbReference type="NCBI Taxonomy" id="51811"/>
    <lineage>
        <taxon>Eukaryota</taxon>
        <taxon>Metazoa</taxon>
        <taxon>Ecdysozoa</taxon>
        <taxon>Arthropoda</taxon>
        <taxon>Chelicerata</taxon>
        <taxon>Arachnida</taxon>
        <taxon>Pseudoscorpiones</taxon>
        <taxon>Cheliferoidea</taxon>
        <taxon>Chernetidae</taxon>
        <taxon>Cordylochernes</taxon>
    </lineage>
</organism>
<evidence type="ECO:0000313" key="2">
    <source>
        <dbReference type="Proteomes" id="UP001235939"/>
    </source>
</evidence>
<protein>
    <submittedName>
        <fullName evidence="1">Uncharacterized protein</fullName>
    </submittedName>
</protein>
<dbReference type="Proteomes" id="UP001235939">
    <property type="component" value="Chromosome 03"/>
</dbReference>
<gene>
    <name evidence="1" type="ORF">LAZ67_3002683</name>
</gene>
<keyword evidence="2" id="KW-1185">Reference proteome</keyword>
<evidence type="ECO:0000313" key="1">
    <source>
        <dbReference type="EMBL" id="UYV64992.1"/>
    </source>
</evidence>
<name>A0ABY6K830_9ARAC</name>
<proteinExistence type="predicted"/>
<reference evidence="1 2" key="1">
    <citation type="submission" date="2022-01" db="EMBL/GenBank/DDBJ databases">
        <title>A chromosomal length assembly of Cordylochernes scorpioides.</title>
        <authorList>
            <person name="Zeh D."/>
            <person name="Zeh J."/>
        </authorList>
    </citation>
    <scope>NUCLEOTIDE SEQUENCE [LARGE SCALE GENOMIC DNA]</scope>
    <source>
        <strain evidence="1">IN4F17</strain>
        <tissue evidence="1">Whole Body</tissue>
    </source>
</reference>
<sequence>MQCTVPLLSLKRLRDLAAKKRKSTLKQNNIMNFFHELGVVEGWSKPLVLDRYDPGSQSFDDLRTVDDIVCSTSKDTDQSHGFMADDFEWYGCLFEVALFEMPYHLR</sequence>